<evidence type="ECO:0000259" key="4">
    <source>
        <dbReference type="PROSITE" id="PS50949"/>
    </source>
</evidence>
<sequence>MIFDRVLDELGTAVTDGTLEPGHTVSIDGLVGRTQASRSIVREAVRVLVGLGLLAARRRVGVTVQPATEWDVLDPRVIGWRLAGPDRAAALADLRALRRAVEPAAAATAAERVSTRATDGREALLAAADRLTTATGPGDAATFLQADRDLHRAVLDLSGNALFVRLGRVLGRALDERAGIGPDAHDVRLHVDLVRAVVAGDARGAAAAMQEIVDRT</sequence>
<dbReference type="GO" id="GO:0003700">
    <property type="term" value="F:DNA-binding transcription factor activity"/>
    <property type="evidence" value="ECO:0007669"/>
    <property type="project" value="InterPro"/>
</dbReference>
<evidence type="ECO:0000313" key="5">
    <source>
        <dbReference type="EMBL" id="MBS4182073.1"/>
    </source>
</evidence>
<accession>A0A942SYL2</accession>
<dbReference type="InterPro" id="IPR008920">
    <property type="entry name" value="TF_FadR/GntR_C"/>
</dbReference>
<keyword evidence="3" id="KW-0804">Transcription</keyword>
<proteinExistence type="predicted"/>
<dbReference type="SMART" id="SM00895">
    <property type="entry name" value="FCD"/>
    <property type="match status" value="1"/>
</dbReference>
<dbReference type="InterPro" id="IPR036388">
    <property type="entry name" value="WH-like_DNA-bd_sf"/>
</dbReference>
<evidence type="ECO:0000256" key="3">
    <source>
        <dbReference type="ARBA" id="ARBA00023163"/>
    </source>
</evidence>
<keyword evidence="1" id="KW-0805">Transcription regulation</keyword>
<gene>
    <name evidence="5" type="ORF">KHB02_11820</name>
</gene>
<dbReference type="SUPFAM" id="SSF48008">
    <property type="entry name" value="GntR ligand-binding domain-like"/>
    <property type="match status" value="1"/>
</dbReference>
<dbReference type="PANTHER" id="PTHR43537">
    <property type="entry name" value="TRANSCRIPTIONAL REGULATOR, GNTR FAMILY"/>
    <property type="match status" value="1"/>
</dbReference>
<dbReference type="AlphaFoldDB" id="A0A942SYL2"/>
<dbReference type="InterPro" id="IPR011711">
    <property type="entry name" value="GntR_C"/>
</dbReference>
<dbReference type="Gene3D" id="1.10.10.10">
    <property type="entry name" value="Winged helix-like DNA-binding domain superfamily/Winged helix DNA-binding domain"/>
    <property type="match status" value="1"/>
</dbReference>
<evidence type="ECO:0000256" key="1">
    <source>
        <dbReference type="ARBA" id="ARBA00023015"/>
    </source>
</evidence>
<dbReference type="GO" id="GO:0003677">
    <property type="term" value="F:DNA binding"/>
    <property type="evidence" value="ECO:0007669"/>
    <property type="project" value="UniProtKB-KW"/>
</dbReference>
<organism evidence="5">
    <name type="scientific">Neobacillus citreus</name>
    <dbReference type="NCBI Taxonomy" id="2833578"/>
    <lineage>
        <taxon>Bacteria</taxon>
        <taxon>Bacillati</taxon>
        <taxon>Bacillota</taxon>
        <taxon>Bacilli</taxon>
        <taxon>Bacillales</taxon>
        <taxon>Bacillaceae</taxon>
        <taxon>Neobacillus</taxon>
    </lineage>
</organism>
<comment type="caution">
    <text evidence="5">The sequence shown here is derived from an EMBL/GenBank/DDBJ whole genome shotgun (WGS) entry which is preliminary data.</text>
</comment>
<dbReference type="Pfam" id="PF07729">
    <property type="entry name" value="FCD"/>
    <property type="match status" value="1"/>
</dbReference>
<feature type="domain" description="HTH gntR-type" evidence="4">
    <location>
        <begin position="1"/>
        <end position="67"/>
    </location>
</feature>
<protein>
    <submittedName>
        <fullName evidence="5">FadR family transcriptional regulator</fullName>
    </submittedName>
</protein>
<dbReference type="SUPFAM" id="SSF46785">
    <property type="entry name" value="Winged helix' DNA-binding domain"/>
    <property type="match status" value="1"/>
</dbReference>
<dbReference type="Gene3D" id="1.20.120.530">
    <property type="entry name" value="GntR ligand-binding domain-like"/>
    <property type="match status" value="1"/>
</dbReference>
<dbReference type="PANTHER" id="PTHR43537:SF44">
    <property type="entry name" value="GNTR FAMILY REGULATORY PROTEIN"/>
    <property type="match status" value="1"/>
</dbReference>
<evidence type="ECO:0000256" key="2">
    <source>
        <dbReference type="ARBA" id="ARBA00023125"/>
    </source>
</evidence>
<dbReference type="PROSITE" id="PS50949">
    <property type="entry name" value="HTH_GNTR"/>
    <property type="match status" value="1"/>
</dbReference>
<reference evidence="5" key="1">
    <citation type="submission" date="2021-05" db="EMBL/GenBank/DDBJ databases">
        <title>Novel Bacillus species.</title>
        <authorList>
            <person name="Liu G."/>
        </authorList>
    </citation>
    <scope>NUCLEOTIDE SEQUENCE</scope>
    <source>
        <strain evidence="5">FJAT-50051</strain>
    </source>
</reference>
<dbReference type="InterPro" id="IPR036390">
    <property type="entry name" value="WH_DNA-bd_sf"/>
</dbReference>
<dbReference type="EMBL" id="JAGYPE010000002">
    <property type="protein sequence ID" value="MBS4182073.1"/>
    <property type="molecule type" value="Genomic_DNA"/>
</dbReference>
<dbReference type="InterPro" id="IPR000524">
    <property type="entry name" value="Tscrpt_reg_HTH_GntR"/>
</dbReference>
<name>A0A942SYL2_9BACI</name>
<dbReference type="Pfam" id="PF00392">
    <property type="entry name" value="GntR"/>
    <property type="match status" value="1"/>
</dbReference>
<keyword evidence="2" id="KW-0238">DNA-binding</keyword>